<dbReference type="InterPro" id="IPR012349">
    <property type="entry name" value="Split_barrel_FMN-bd"/>
</dbReference>
<feature type="domain" description="Flavin reductase like" evidence="4">
    <location>
        <begin position="31"/>
        <end position="177"/>
    </location>
</feature>
<comment type="cofactor">
    <cofactor evidence="1">
        <name>FMN</name>
        <dbReference type="ChEBI" id="CHEBI:58210"/>
    </cofactor>
</comment>
<dbReference type="SUPFAM" id="SSF50475">
    <property type="entry name" value="FMN-binding split barrel"/>
    <property type="match status" value="1"/>
</dbReference>
<dbReference type="InterPro" id="IPR002563">
    <property type="entry name" value="Flavin_Rdtase-like_dom"/>
</dbReference>
<sequence length="185" mass="20647">MTITLFEIIILMDIIMEVFNLKKEVKDLRNSVQPRPDILVSCRHNGEDNALAVAVAMNCSFDPPMVAVGIVPSRYSYNMIKESGVFVVNLVTESMREQYAYLGSKSRRDFDKLKELGMETVDGTVVDAPLLVDCPVNAECTIVDSIETGSHVLFIGKVECIHADEELLNENGGVDYKKIDLLKFI</sequence>
<comment type="similarity">
    <text evidence="3">Belongs to the flavoredoxin family.</text>
</comment>
<dbReference type="Proteomes" id="UP000184052">
    <property type="component" value="Unassembled WGS sequence"/>
</dbReference>
<evidence type="ECO:0000313" key="5">
    <source>
        <dbReference type="EMBL" id="SHJ53919.1"/>
    </source>
</evidence>
<dbReference type="PANTHER" id="PTHR43567:SF1">
    <property type="entry name" value="FLAVOREDOXIN"/>
    <property type="match status" value="1"/>
</dbReference>
<dbReference type="Gene3D" id="2.30.110.10">
    <property type="entry name" value="Electron Transport, Fmn-binding Protein, Chain A"/>
    <property type="match status" value="1"/>
</dbReference>
<dbReference type="AlphaFoldDB" id="A0A1M6K4Q3"/>
<dbReference type="GO" id="GO:0016646">
    <property type="term" value="F:oxidoreductase activity, acting on the CH-NH group of donors, NAD or NADP as acceptor"/>
    <property type="evidence" value="ECO:0007669"/>
    <property type="project" value="UniProtKB-ARBA"/>
</dbReference>
<evidence type="ECO:0000256" key="1">
    <source>
        <dbReference type="ARBA" id="ARBA00001917"/>
    </source>
</evidence>
<gene>
    <name evidence="5" type="ORF">SAMN02745751_02807</name>
</gene>
<dbReference type="InterPro" id="IPR052174">
    <property type="entry name" value="Flavoredoxin"/>
</dbReference>
<keyword evidence="6" id="KW-1185">Reference proteome</keyword>
<dbReference type="GO" id="GO:0010181">
    <property type="term" value="F:FMN binding"/>
    <property type="evidence" value="ECO:0007669"/>
    <property type="project" value="InterPro"/>
</dbReference>
<protein>
    <submittedName>
        <fullName evidence="5">NADH-FMN oxidoreductase RutF, flavin reductase (DIM6/NTAB) family</fullName>
    </submittedName>
</protein>
<dbReference type="STRING" id="1121476.SAMN02745751_02807"/>
<evidence type="ECO:0000256" key="2">
    <source>
        <dbReference type="ARBA" id="ARBA00022630"/>
    </source>
</evidence>
<organism evidence="5 6">
    <name type="scientific">Dethiosulfatibacter aminovorans DSM 17477</name>
    <dbReference type="NCBI Taxonomy" id="1121476"/>
    <lineage>
        <taxon>Bacteria</taxon>
        <taxon>Bacillati</taxon>
        <taxon>Bacillota</taxon>
        <taxon>Tissierellia</taxon>
        <taxon>Dethiosulfatibacter</taxon>
    </lineage>
</organism>
<proteinExistence type="inferred from homology"/>
<keyword evidence="2" id="KW-0285">Flavoprotein</keyword>
<evidence type="ECO:0000259" key="4">
    <source>
        <dbReference type="SMART" id="SM00903"/>
    </source>
</evidence>
<evidence type="ECO:0000313" key="6">
    <source>
        <dbReference type="Proteomes" id="UP000184052"/>
    </source>
</evidence>
<accession>A0A1M6K4Q3</accession>
<dbReference type="Pfam" id="PF01613">
    <property type="entry name" value="Flavin_Reduct"/>
    <property type="match status" value="1"/>
</dbReference>
<dbReference type="PANTHER" id="PTHR43567">
    <property type="entry name" value="FLAVOREDOXIN-RELATED-RELATED"/>
    <property type="match status" value="1"/>
</dbReference>
<dbReference type="SMART" id="SM00903">
    <property type="entry name" value="Flavin_Reduct"/>
    <property type="match status" value="1"/>
</dbReference>
<evidence type="ECO:0000256" key="3">
    <source>
        <dbReference type="ARBA" id="ARBA00038054"/>
    </source>
</evidence>
<reference evidence="5 6" key="1">
    <citation type="submission" date="2016-11" db="EMBL/GenBank/DDBJ databases">
        <authorList>
            <person name="Jaros S."/>
            <person name="Januszkiewicz K."/>
            <person name="Wedrychowicz H."/>
        </authorList>
    </citation>
    <scope>NUCLEOTIDE SEQUENCE [LARGE SCALE GENOMIC DNA]</scope>
    <source>
        <strain evidence="5 6">DSM 17477</strain>
    </source>
</reference>
<name>A0A1M6K4Q3_9FIRM</name>
<dbReference type="EMBL" id="FQZL01000024">
    <property type="protein sequence ID" value="SHJ53919.1"/>
    <property type="molecule type" value="Genomic_DNA"/>
</dbReference>